<name>A0AA90UXK7_9BACT</name>
<evidence type="ECO:0000313" key="2">
    <source>
        <dbReference type="Proteomes" id="UP000421408"/>
    </source>
</evidence>
<reference evidence="2" key="1">
    <citation type="submission" date="2019-09" db="EMBL/GenBank/DDBJ databases">
        <title>Distinct polysaccharide growth profiles of human intestinal Prevotella copri isolates.</title>
        <authorList>
            <person name="Fehlner-Peach H."/>
            <person name="Magnabosco C."/>
            <person name="Raghavan V."/>
            <person name="Scher J.U."/>
            <person name="Tett A."/>
            <person name="Cox L.M."/>
            <person name="Gottsegen C."/>
            <person name="Watters A."/>
            <person name="Wiltshire- Gordon J.D."/>
            <person name="Segata N."/>
            <person name="Bonneau R."/>
            <person name="Littman D.R."/>
        </authorList>
    </citation>
    <scope>NUCLEOTIDE SEQUENCE [LARGE SCALE GENOMIC DNA]</scope>
    <source>
        <strain evidence="2">iAA108</strain>
    </source>
</reference>
<sequence length="72" mass="8567">MKTIKIIFCIAIWLVLGWLCLSKISQGIHDENLISQMPQRTYDEIVDTLTSRNGFQPTEHQIVTYYYERFKK</sequence>
<dbReference type="Proteomes" id="UP000421408">
    <property type="component" value="Unassembled WGS sequence"/>
</dbReference>
<dbReference type="AlphaFoldDB" id="A0AA90UXK7"/>
<comment type="caution">
    <text evidence="1">The sequence shown here is derived from an EMBL/GenBank/DDBJ whole genome shotgun (WGS) entry which is preliminary data.</text>
</comment>
<protein>
    <submittedName>
        <fullName evidence="1">Uncharacterized protein</fullName>
    </submittedName>
</protein>
<dbReference type="RefSeq" id="WP_153118123.1">
    <property type="nucleotide sequence ID" value="NZ_VZCC01000006.1"/>
</dbReference>
<gene>
    <name evidence="1" type="ORF">F7D74_01485</name>
</gene>
<dbReference type="EMBL" id="VZCC01000006">
    <property type="protein sequence ID" value="MQN82685.1"/>
    <property type="molecule type" value="Genomic_DNA"/>
</dbReference>
<organism evidence="1 2">
    <name type="scientific">Segatella copri</name>
    <dbReference type="NCBI Taxonomy" id="165179"/>
    <lineage>
        <taxon>Bacteria</taxon>
        <taxon>Pseudomonadati</taxon>
        <taxon>Bacteroidota</taxon>
        <taxon>Bacteroidia</taxon>
        <taxon>Bacteroidales</taxon>
        <taxon>Prevotellaceae</taxon>
        <taxon>Segatella</taxon>
    </lineage>
</organism>
<proteinExistence type="predicted"/>
<evidence type="ECO:0000313" key="1">
    <source>
        <dbReference type="EMBL" id="MQN82685.1"/>
    </source>
</evidence>
<accession>A0AA90UXK7</accession>